<proteinExistence type="inferred from homology"/>
<dbReference type="InterPro" id="IPR022892">
    <property type="entry name" value="RNaseHI"/>
</dbReference>
<dbReference type="InterPro" id="IPR036397">
    <property type="entry name" value="RNaseH_sf"/>
</dbReference>
<sequence>MSKAYITMHTDGSALRNPGQAGYGVTLEYRGHKKSIYGPLGHRTSNYAEIMAVIKGLEVIKGSQFITIYSDSQYVVFTMTKGWRRNANQGLWRILDNLVSKHKSVEFNWIPRQMNGEADKLARKGAEANG</sequence>
<dbReference type="GO" id="GO:0003676">
    <property type="term" value="F:nucleic acid binding"/>
    <property type="evidence" value="ECO:0007669"/>
    <property type="project" value="InterPro"/>
</dbReference>
<dbReference type="SUPFAM" id="SSF53098">
    <property type="entry name" value="Ribonuclease H-like"/>
    <property type="match status" value="1"/>
</dbReference>
<reference evidence="5" key="1">
    <citation type="journal article" date="2015" name="Nature">
        <title>Complex archaea that bridge the gap between prokaryotes and eukaryotes.</title>
        <authorList>
            <person name="Spang A."/>
            <person name="Saw J.H."/>
            <person name="Jorgensen S.L."/>
            <person name="Zaremba-Niedzwiedzka K."/>
            <person name="Martijn J."/>
            <person name="Lind A.E."/>
            <person name="van Eijk R."/>
            <person name="Schleper C."/>
            <person name="Guy L."/>
            <person name="Ettema T.J."/>
        </authorList>
    </citation>
    <scope>NUCLEOTIDE SEQUENCE</scope>
</reference>
<comment type="similarity">
    <text evidence="1">Belongs to the RNase H family.</text>
</comment>
<protein>
    <recommendedName>
        <fullName evidence="4">RNase H type-1 domain-containing protein</fullName>
    </recommendedName>
</protein>
<dbReference type="GO" id="GO:0004523">
    <property type="term" value="F:RNA-DNA hybrid ribonuclease activity"/>
    <property type="evidence" value="ECO:0007669"/>
    <property type="project" value="InterPro"/>
</dbReference>
<dbReference type="InterPro" id="IPR012337">
    <property type="entry name" value="RNaseH-like_sf"/>
</dbReference>
<keyword evidence="3" id="KW-0460">Magnesium</keyword>
<dbReference type="GO" id="GO:0043137">
    <property type="term" value="P:DNA replication, removal of RNA primer"/>
    <property type="evidence" value="ECO:0007669"/>
    <property type="project" value="TreeGrafter"/>
</dbReference>
<dbReference type="CDD" id="cd09278">
    <property type="entry name" value="RNase_HI_prokaryote_like"/>
    <property type="match status" value="1"/>
</dbReference>
<dbReference type="InterPro" id="IPR002156">
    <property type="entry name" value="RNaseH_domain"/>
</dbReference>
<accession>A0A0F9D9Q3</accession>
<evidence type="ECO:0000256" key="2">
    <source>
        <dbReference type="ARBA" id="ARBA00011245"/>
    </source>
</evidence>
<evidence type="ECO:0000256" key="1">
    <source>
        <dbReference type="ARBA" id="ARBA00005300"/>
    </source>
</evidence>
<dbReference type="EMBL" id="LAZR01042740">
    <property type="protein sequence ID" value="KKL08783.1"/>
    <property type="molecule type" value="Genomic_DNA"/>
</dbReference>
<evidence type="ECO:0000259" key="4">
    <source>
        <dbReference type="PROSITE" id="PS50879"/>
    </source>
</evidence>
<evidence type="ECO:0000256" key="3">
    <source>
        <dbReference type="ARBA" id="ARBA00022842"/>
    </source>
</evidence>
<dbReference type="PROSITE" id="PS50879">
    <property type="entry name" value="RNASE_H_1"/>
    <property type="match status" value="1"/>
</dbReference>
<organism evidence="5">
    <name type="scientific">marine sediment metagenome</name>
    <dbReference type="NCBI Taxonomy" id="412755"/>
    <lineage>
        <taxon>unclassified sequences</taxon>
        <taxon>metagenomes</taxon>
        <taxon>ecological metagenomes</taxon>
    </lineage>
</organism>
<comment type="subunit">
    <text evidence="2">Monomer.</text>
</comment>
<dbReference type="InterPro" id="IPR050092">
    <property type="entry name" value="RNase_H"/>
</dbReference>
<evidence type="ECO:0000313" key="5">
    <source>
        <dbReference type="EMBL" id="KKL08783.1"/>
    </source>
</evidence>
<dbReference type="Pfam" id="PF00075">
    <property type="entry name" value="RNase_H"/>
    <property type="match status" value="1"/>
</dbReference>
<comment type="caution">
    <text evidence="5">The sequence shown here is derived from an EMBL/GenBank/DDBJ whole genome shotgun (WGS) entry which is preliminary data.</text>
</comment>
<dbReference type="PANTHER" id="PTHR10642">
    <property type="entry name" value="RIBONUCLEASE H1"/>
    <property type="match status" value="1"/>
</dbReference>
<feature type="domain" description="RNase H type-1" evidence="4">
    <location>
        <begin position="2"/>
        <end position="127"/>
    </location>
</feature>
<name>A0A0F9D9Q3_9ZZZZ</name>
<gene>
    <name evidence="5" type="ORF">LCGC14_2572420</name>
</gene>
<dbReference type="PANTHER" id="PTHR10642:SF25">
    <property type="entry name" value="RNASE H TYPE-1 DOMAIN-CONTAINING PROTEIN"/>
    <property type="match status" value="1"/>
</dbReference>
<dbReference type="AlphaFoldDB" id="A0A0F9D9Q3"/>
<dbReference type="Gene3D" id="3.30.420.10">
    <property type="entry name" value="Ribonuclease H-like superfamily/Ribonuclease H"/>
    <property type="match status" value="1"/>
</dbReference>